<dbReference type="AlphaFoldDB" id="J5KNN6"/>
<name>J5KNN6_9GAMM</name>
<proteinExistence type="predicted"/>
<reference evidence="1 2" key="1">
    <citation type="journal article" date="2012" name="ISME J.">
        <title>Genomic insights to SAR86, an abundant and uncultivated marine bacterial lineage.</title>
        <authorList>
            <person name="Dupont C.L."/>
            <person name="Rusch D.B."/>
            <person name="Yooseph S."/>
            <person name="Lombardo M.J."/>
            <person name="Richter R.A."/>
            <person name="Valas R."/>
            <person name="Novotny M."/>
            <person name="Yee-Greenbaum J."/>
            <person name="Selengut J.D."/>
            <person name="Haft D.H."/>
            <person name="Halpern A.L."/>
            <person name="Lasken R.S."/>
            <person name="Nealson K."/>
            <person name="Friedman R."/>
            <person name="Venter J.C."/>
        </authorList>
    </citation>
    <scope>NUCLEOTIDE SEQUENCE [LARGE SCALE GENOMIC DNA]</scope>
</reference>
<evidence type="ECO:0000313" key="2">
    <source>
        <dbReference type="Proteomes" id="UP000010116"/>
    </source>
</evidence>
<dbReference type="Proteomes" id="UP000010116">
    <property type="component" value="Unassembled WGS sequence"/>
</dbReference>
<dbReference type="EMBL" id="JH611165">
    <property type="protein sequence ID" value="EJP73471.1"/>
    <property type="molecule type" value="Genomic_DNA"/>
</dbReference>
<sequence length="147" mass="16817">MLSMALSLFVLISCSALDKNNNLAFNYFGKIQYVSQDTKETINLKILHNDSGYIIHLYKPLIGSLGEINLTPKFKIYEINILGYENIDQSFIYNSFESDLLKIILKNCIKQLETVNKENFKCSNEGNKVKFDASLGNIQYTGLIFLR</sequence>
<gene>
    <name evidence="1" type="ORF">NT02SARS_0285</name>
</gene>
<evidence type="ECO:0000313" key="1">
    <source>
        <dbReference type="EMBL" id="EJP73471.1"/>
    </source>
</evidence>
<dbReference type="HOGENOM" id="CLU_1766735_0_0_6"/>
<accession>J5KNN6</accession>
<protein>
    <submittedName>
        <fullName evidence="1">Uncharacterized protein</fullName>
    </submittedName>
</protein>
<organism evidence="1 2">
    <name type="scientific">SAR86 cluster bacterium SAR86B</name>
    <dbReference type="NCBI Taxonomy" id="1123867"/>
    <lineage>
        <taxon>Bacteria</taxon>
        <taxon>Pseudomonadati</taxon>
        <taxon>Pseudomonadota</taxon>
        <taxon>Gammaproteobacteria</taxon>
        <taxon>SAR86 cluster</taxon>
    </lineage>
</organism>